<dbReference type="GO" id="GO:0020037">
    <property type="term" value="F:heme binding"/>
    <property type="evidence" value="ECO:0007669"/>
    <property type="project" value="InterPro"/>
</dbReference>
<dbReference type="Pfam" id="PF00067">
    <property type="entry name" value="p450"/>
    <property type="match status" value="1"/>
</dbReference>
<keyword evidence="3" id="KW-0408">Iron</keyword>
<evidence type="ECO:0000256" key="1">
    <source>
        <dbReference type="ARBA" id="ARBA00010617"/>
    </source>
</evidence>
<dbReference type="AlphaFoldDB" id="A0A0B7BJ51"/>
<keyword evidence="4" id="KW-0812">Transmembrane</keyword>
<sequence length="149" mass="17281">MISAISIPWLLLGTLAALSLFWLWTKTRRFYSKLNVPPFPVKPWPLVGHFFMMFGNLRDRMKEWRKTGGDIYSLDLSGELHILVNNFADIKEIWTKQADHIVNTQHTFADEVLKEVNIGIISAKDENWKEQRTTSLSILRSFGMGKNLM</sequence>
<keyword evidence="4" id="KW-1133">Transmembrane helix</keyword>
<evidence type="ECO:0000256" key="2">
    <source>
        <dbReference type="ARBA" id="ARBA00022723"/>
    </source>
</evidence>
<accession>A0A0B7BJ51</accession>
<evidence type="ECO:0000313" key="5">
    <source>
        <dbReference type="EMBL" id="CEK92917.1"/>
    </source>
</evidence>
<dbReference type="GO" id="GO:0005506">
    <property type="term" value="F:iron ion binding"/>
    <property type="evidence" value="ECO:0007669"/>
    <property type="project" value="InterPro"/>
</dbReference>
<reference evidence="5" key="1">
    <citation type="submission" date="2014-12" db="EMBL/GenBank/DDBJ databases">
        <title>Insight into the proteome of Arion vulgaris.</title>
        <authorList>
            <person name="Aradska J."/>
            <person name="Bulat T."/>
            <person name="Smidak R."/>
            <person name="Sarate P."/>
            <person name="Gangsoo J."/>
            <person name="Sialana F."/>
            <person name="Bilban M."/>
            <person name="Lubec G."/>
        </authorList>
    </citation>
    <scope>NUCLEOTIDE SEQUENCE</scope>
    <source>
        <tissue evidence="5">Skin</tissue>
    </source>
</reference>
<dbReference type="InterPro" id="IPR050182">
    <property type="entry name" value="Cytochrome_P450_fam2"/>
</dbReference>
<dbReference type="GO" id="GO:0016705">
    <property type="term" value="F:oxidoreductase activity, acting on paired donors, with incorporation or reduction of molecular oxygen"/>
    <property type="evidence" value="ECO:0007669"/>
    <property type="project" value="InterPro"/>
</dbReference>
<dbReference type="EMBL" id="HACG01046052">
    <property type="protein sequence ID" value="CEK92917.1"/>
    <property type="molecule type" value="Transcribed_RNA"/>
</dbReference>
<dbReference type="PANTHER" id="PTHR24300">
    <property type="entry name" value="CYTOCHROME P450 508A4-RELATED"/>
    <property type="match status" value="1"/>
</dbReference>
<proteinExistence type="inferred from homology"/>
<dbReference type="SUPFAM" id="SSF48264">
    <property type="entry name" value="Cytochrome P450"/>
    <property type="match status" value="1"/>
</dbReference>
<keyword evidence="2" id="KW-0479">Metal-binding</keyword>
<protein>
    <recommendedName>
        <fullName evidence="6">Cytochrome P450</fullName>
    </recommendedName>
</protein>
<name>A0A0B7BJ51_9EUPU</name>
<evidence type="ECO:0008006" key="6">
    <source>
        <dbReference type="Google" id="ProtNLM"/>
    </source>
</evidence>
<dbReference type="InterPro" id="IPR001128">
    <property type="entry name" value="Cyt_P450"/>
</dbReference>
<dbReference type="InterPro" id="IPR036396">
    <property type="entry name" value="Cyt_P450_sf"/>
</dbReference>
<feature type="non-terminal residue" evidence="5">
    <location>
        <position position="149"/>
    </location>
</feature>
<evidence type="ECO:0000256" key="4">
    <source>
        <dbReference type="SAM" id="Phobius"/>
    </source>
</evidence>
<organism evidence="5">
    <name type="scientific">Arion vulgaris</name>
    <dbReference type="NCBI Taxonomy" id="1028688"/>
    <lineage>
        <taxon>Eukaryota</taxon>
        <taxon>Metazoa</taxon>
        <taxon>Spiralia</taxon>
        <taxon>Lophotrochozoa</taxon>
        <taxon>Mollusca</taxon>
        <taxon>Gastropoda</taxon>
        <taxon>Heterobranchia</taxon>
        <taxon>Euthyneura</taxon>
        <taxon>Panpulmonata</taxon>
        <taxon>Eupulmonata</taxon>
        <taxon>Stylommatophora</taxon>
        <taxon>Helicina</taxon>
        <taxon>Arionoidea</taxon>
        <taxon>Arionidae</taxon>
        <taxon>Arion</taxon>
    </lineage>
</organism>
<dbReference type="Gene3D" id="1.10.630.10">
    <property type="entry name" value="Cytochrome P450"/>
    <property type="match status" value="1"/>
</dbReference>
<feature type="transmembrane region" description="Helical" evidence="4">
    <location>
        <begin position="6"/>
        <end position="24"/>
    </location>
</feature>
<gene>
    <name evidence="5" type="primary">ORF190934</name>
</gene>
<evidence type="ECO:0000256" key="3">
    <source>
        <dbReference type="ARBA" id="ARBA00023004"/>
    </source>
</evidence>
<comment type="similarity">
    <text evidence="1">Belongs to the cytochrome P450 family.</text>
</comment>
<dbReference type="GO" id="GO:0004497">
    <property type="term" value="F:monooxygenase activity"/>
    <property type="evidence" value="ECO:0007669"/>
    <property type="project" value="InterPro"/>
</dbReference>
<keyword evidence="4" id="KW-0472">Membrane</keyword>